<reference evidence="2 3" key="1">
    <citation type="submission" date="2018-05" db="EMBL/GenBank/DDBJ databases">
        <title>Description of Sphingomonas pokkalii sp nov, isolated from the rhizosphere of saline tolerant pokkali rice and its draft genome analysis.</title>
        <authorList>
            <person name="Menon R."/>
            <person name="Kumari S."/>
            <person name="Rameshkumar N."/>
        </authorList>
    </citation>
    <scope>NUCLEOTIDE SEQUENCE [LARGE SCALE GENOMIC DNA]</scope>
    <source>
        <strain evidence="2 3">L3B27</strain>
    </source>
</reference>
<keyword evidence="1" id="KW-1133">Transmembrane helix</keyword>
<gene>
    <name evidence="2" type="ORF">DD559_15650</name>
</gene>
<organism evidence="2 3">
    <name type="scientific">Sphingomonas pokkalii</name>
    <dbReference type="NCBI Taxonomy" id="2175090"/>
    <lineage>
        <taxon>Bacteria</taxon>
        <taxon>Pseudomonadati</taxon>
        <taxon>Pseudomonadota</taxon>
        <taxon>Alphaproteobacteria</taxon>
        <taxon>Sphingomonadales</taxon>
        <taxon>Sphingomonadaceae</taxon>
        <taxon>Sphingomonas</taxon>
    </lineage>
</organism>
<proteinExistence type="predicted"/>
<accession>A0A2U0SGV1</accession>
<protein>
    <submittedName>
        <fullName evidence="2">Uncharacterized protein</fullName>
    </submittedName>
</protein>
<dbReference type="EMBL" id="QENQ01000001">
    <property type="protein sequence ID" value="PVX30596.1"/>
    <property type="molecule type" value="Genomic_DNA"/>
</dbReference>
<dbReference type="AlphaFoldDB" id="A0A2U0SGV1"/>
<keyword evidence="3" id="KW-1185">Reference proteome</keyword>
<name>A0A2U0SGV1_9SPHN</name>
<dbReference type="Proteomes" id="UP000245890">
    <property type="component" value="Unassembled WGS sequence"/>
</dbReference>
<evidence type="ECO:0000313" key="2">
    <source>
        <dbReference type="EMBL" id="PVX30596.1"/>
    </source>
</evidence>
<keyword evidence="1" id="KW-0472">Membrane</keyword>
<keyword evidence="1" id="KW-0812">Transmembrane</keyword>
<evidence type="ECO:0000313" key="3">
    <source>
        <dbReference type="Proteomes" id="UP000245890"/>
    </source>
</evidence>
<feature type="transmembrane region" description="Helical" evidence="1">
    <location>
        <begin position="34"/>
        <end position="53"/>
    </location>
</feature>
<sequence>MKRRYDRLWRGAGVVLLIAGGVSGALTNMVDLQGTEILLLGFPIAILGLVLAVQGKRAPLAIRVECSRHRHLPERLQRQRNGRSPQR</sequence>
<evidence type="ECO:0000256" key="1">
    <source>
        <dbReference type="SAM" id="Phobius"/>
    </source>
</evidence>
<comment type="caution">
    <text evidence="2">The sequence shown here is derived from an EMBL/GenBank/DDBJ whole genome shotgun (WGS) entry which is preliminary data.</text>
</comment>